<protein>
    <submittedName>
        <fullName evidence="1">Uncharacterized protein</fullName>
    </submittedName>
</protein>
<dbReference type="Proteomes" id="UP000789941">
    <property type="component" value="Unassembled WGS sequence"/>
</dbReference>
<dbReference type="EMBL" id="CABMJJ010000009">
    <property type="protein sequence ID" value="VVC04618.1"/>
    <property type="molecule type" value="Genomic_DNA"/>
</dbReference>
<reference evidence="1 2" key="1">
    <citation type="submission" date="2019-08" db="EMBL/GenBank/DDBJ databases">
        <authorList>
            <person name="Vazquez-Campos X."/>
        </authorList>
    </citation>
    <scope>NUCLEOTIDE SEQUENCE [LARGE SCALE GENOMIC DNA]</scope>
    <source>
        <strain evidence="1">LFW-283_2</strain>
    </source>
</reference>
<gene>
    <name evidence="1" type="ORF">LFW2832_01076</name>
</gene>
<organism evidence="1 2">
    <name type="scientific">Candidatus Bilamarchaeum dharawalense</name>
    <dbReference type="NCBI Taxonomy" id="2885759"/>
    <lineage>
        <taxon>Archaea</taxon>
        <taxon>Candidatus Micrarchaeota</taxon>
        <taxon>Candidatus Micrarchaeia</taxon>
        <taxon>Candidatus Anstonellales</taxon>
        <taxon>Candidatus Bilamarchaeaceae</taxon>
        <taxon>Candidatus Bilamarchaeum</taxon>
    </lineage>
</organism>
<evidence type="ECO:0000313" key="1">
    <source>
        <dbReference type="EMBL" id="VVC04618.1"/>
    </source>
</evidence>
<dbReference type="AlphaFoldDB" id="A0A5E4LU74"/>
<proteinExistence type="predicted"/>
<evidence type="ECO:0000313" key="2">
    <source>
        <dbReference type="Proteomes" id="UP000789941"/>
    </source>
</evidence>
<name>A0A5E4LU74_9ARCH</name>
<comment type="caution">
    <text evidence="1">The sequence shown here is derived from an EMBL/GenBank/DDBJ whole genome shotgun (WGS) entry which is preliminary data.</text>
</comment>
<accession>A0A5E4LU74</accession>
<sequence length="253" mass="28389">MAKTRIIKRQDRAYMELPPEMAKYDEVEFFLLRDGYYLISPPLGSSVPEQKVPPTGDMSEKERTVLKKLLSIKFENRTPAYVSKMFSDSERETLGDLEQKKLINLFKGRKYVDGVYNIPDSTYSLVQRPDSRPSVPQTSPSQSMGTIAVLNSKGFVIIQDKREAFAFSEESSRELKSGAVIGVKGFDGKFYAVSREYFSTAKNKITAILKKDMDLPSIASTTKLDPDGCTAVLRLMAENGDIIEKKRGVFAPV</sequence>